<proteinExistence type="predicted"/>
<evidence type="ECO:0000313" key="1">
    <source>
        <dbReference type="EMBL" id="MBB5361291.1"/>
    </source>
</evidence>
<dbReference type="Proteomes" id="UP000552709">
    <property type="component" value="Unassembled WGS sequence"/>
</dbReference>
<sequence length="132" mass="14782">MRSKAERRQLLINLVQFLHRAAVLAPERFKHCEGNHFQVRLGSDNYWVSVHLQWACADTHGGELQEACVRTLNERGIAWQMGNILHGPGPQEYAAAVADEDGEISPDDWEAAYPSAGYALLAAMVYRLEAHP</sequence>
<keyword evidence="2" id="KW-1185">Reference proteome</keyword>
<dbReference type="AlphaFoldDB" id="A0A7W8NCG6"/>
<dbReference type="EMBL" id="JACHFL010000001">
    <property type="protein sequence ID" value="MBB5361291.1"/>
    <property type="molecule type" value="Genomic_DNA"/>
</dbReference>
<evidence type="ECO:0000313" key="2">
    <source>
        <dbReference type="Proteomes" id="UP000552709"/>
    </source>
</evidence>
<comment type="caution">
    <text evidence="1">The sequence shown here is derived from an EMBL/GenBank/DDBJ whole genome shotgun (WGS) entry which is preliminary data.</text>
</comment>
<protein>
    <submittedName>
        <fullName evidence="1">Uncharacterized protein</fullName>
    </submittedName>
</protein>
<organism evidence="1 2">
    <name type="scientific">Deinococcus humi</name>
    <dbReference type="NCBI Taxonomy" id="662880"/>
    <lineage>
        <taxon>Bacteria</taxon>
        <taxon>Thermotogati</taxon>
        <taxon>Deinococcota</taxon>
        <taxon>Deinococci</taxon>
        <taxon>Deinococcales</taxon>
        <taxon>Deinococcaceae</taxon>
        <taxon>Deinococcus</taxon>
    </lineage>
</organism>
<accession>A0A7W8NCG6</accession>
<dbReference type="RefSeq" id="WP_184127379.1">
    <property type="nucleotide sequence ID" value="NZ_JACHFL010000001.1"/>
</dbReference>
<reference evidence="1 2" key="1">
    <citation type="submission" date="2020-08" db="EMBL/GenBank/DDBJ databases">
        <title>Genomic Encyclopedia of Type Strains, Phase IV (KMG-IV): sequencing the most valuable type-strain genomes for metagenomic binning, comparative biology and taxonomic classification.</title>
        <authorList>
            <person name="Goeker M."/>
        </authorList>
    </citation>
    <scope>NUCLEOTIDE SEQUENCE [LARGE SCALE GENOMIC DNA]</scope>
    <source>
        <strain evidence="1 2">DSM 27939</strain>
    </source>
</reference>
<name>A0A7W8NCG6_9DEIO</name>
<gene>
    <name evidence="1" type="ORF">HNQ08_000362</name>
</gene>